<dbReference type="SUPFAM" id="SSF52540">
    <property type="entry name" value="P-loop containing nucleoside triphosphate hydrolases"/>
    <property type="match status" value="1"/>
</dbReference>
<dbReference type="CDD" id="cd03220">
    <property type="entry name" value="ABC_KpsT_Wzt"/>
    <property type="match status" value="1"/>
</dbReference>
<evidence type="ECO:0000313" key="8">
    <source>
        <dbReference type="Proteomes" id="UP000297700"/>
    </source>
</evidence>
<keyword evidence="3" id="KW-0547">Nucleotide-binding</keyword>
<dbReference type="GO" id="GO:0140359">
    <property type="term" value="F:ABC-type transporter activity"/>
    <property type="evidence" value="ECO:0007669"/>
    <property type="project" value="InterPro"/>
</dbReference>
<reference evidence="7 8" key="1">
    <citation type="submission" date="2019-03" db="EMBL/GenBank/DDBJ databases">
        <title>Bradyrhizobium strains diversity.</title>
        <authorList>
            <person name="Urquiaga M.C.O."/>
            <person name="Hungria M."/>
            <person name="Delamuta J.R.M."/>
            <person name="Klepa M.S."/>
        </authorList>
    </citation>
    <scope>NUCLEOTIDE SEQUENCE [LARGE SCALE GENOMIC DNA]</scope>
    <source>
        <strain evidence="7 8">CNPSo 3426</strain>
    </source>
</reference>
<dbReference type="GO" id="GO:0005524">
    <property type="term" value="F:ATP binding"/>
    <property type="evidence" value="ECO:0007669"/>
    <property type="project" value="UniProtKB-KW"/>
</dbReference>
<protein>
    <submittedName>
        <fullName evidence="7">ABC transporter ATP-binding protein</fullName>
    </submittedName>
</protein>
<evidence type="ECO:0000256" key="1">
    <source>
        <dbReference type="ARBA" id="ARBA00005417"/>
    </source>
</evidence>
<dbReference type="Gene3D" id="3.40.50.300">
    <property type="entry name" value="P-loop containing nucleotide triphosphate hydrolases"/>
    <property type="match status" value="1"/>
</dbReference>
<keyword evidence="2" id="KW-0813">Transport</keyword>
<dbReference type="GO" id="GO:0016887">
    <property type="term" value="F:ATP hydrolysis activity"/>
    <property type="evidence" value="ECO:0007669"/>
    <property type="project" value="InterPro"/>
</dbReference>
<dbReference type="PROSITE" id="PS00211">
    <property type="entry name" value="ABC_TRANSPORTER_1"/>
    <property type="match status" value="1"/>
</dbReference>
<dbReference type="Proteomes" id="UP000297700">
    <property type="component" value="Unassembled WGS sequence"/>
</dbReference>
<comment type="similarity">
    <text evidence="1">Belongs to the ABC transporter superfamily.</text>
</comment>
<dbReference type="InterPro" id="IPR003593">
    <property type="entry name" value="AAA+_ATPase"/>
</dbReference>
<sequence>MTHVRLKNVNVSIPIYDSHALRLIRLPSFSNVRVGSDSASRTNGVIVIHALKNLSLELEEGDRVCLIGHNGAGKTTLLRLVAGIYPTSTGSVDVKGSAFTLLSGSIALNADATGYENIKLIANLYNWRSDKYQDLVRDIEDFTELGVYLSLPTRIYSAGMQARLAFALATAQNPDILLIDEGIGAGDAHFQEKARARVNQFISRARILLLASHSKDLCRSMCTKALVLSRGESVFFGDVDEGFAFYEQLG</sequence>
<keyword evidence="4 7" id="KW-0067">ATP-binding</keyword>
<evidence type="ECO:0000259" key="6">
    <source>
        <dbReference type="PROSITE" id="PS50893"/>
    </source>
</evidence>
<dbReference type="GO" id="GO:0016020">
    <property type="term" value="C:membrane"/>
    <property type="evidence" value="ECO:0007669"/>
    <property type="project" value="InterPro"/>
</dbReference>
<dbReference type="PANTHER" id="PTHR46743">
    <property type="entry name" value="TEICHOIC ACIDS EXPORT ATP-BINDING PROTEIN TAGH"/>
    <property type="match status" value="1"/>
</dbReference>
<evidence type="ECO:0000256" key="3">
    <source>
        <dbReference type="ARBA" id="ARBA00022741"/>
    </source>
</evidence>
<organism evidence="7 8">
    <name type="scientific">Bradyrhizobium frederickii</name>
    <dbReference type="NCBI Taxonomy" id="2560054"/>
    <lineage>
        <taxon>Bacteria</taxon>
        <taxon>Pseudomonadati</taxon>
        <taxon>Pseudomonadota</taxon>
        <taxon>Alphaproteobacteria</taxon>
        <taxon>Hyphomicrobiales</taxon>
        <taxon>Nitrobacteraceae</taxon>
        <taxon>Bradyrhizobium</taxon>
    </lineage>
</organism>
<dbReference type="PANTHER" id="PTHR46743:SF2">
    <property type="entry name" value="TEICHOIC ACIDS EXPORT ATP-BINDING PROTEIN TAGH"/>
    <property type="match status" value="1"/>
</dbReference>
<dbReference type="InterPro" id="IPR027417">
    <property type="entry name" value="P-loop_NTPase"/>
</dbReference>
<feature type="domain" description="ABC transporter" evidence="6">
    <location>
        <begin position="34"/>
        <end position="249"/>
    </location>
</feature>
<dbReference type="InterPro" id="IPR050683">
    <property type="entry name" value="Bact_Polysacc_Export_ATP-bd"/>
</dbReference>
<dbReference type="PROSITE" id="PS50893">
    <property type="entry name" value="ABC_TRANSPORTER_2"/>
    <property type="match status" value="1"/>
</dbReference>
<dbReference type="EMBL" id="SPQS01000001">
    <property type="protein sequence ID" value="TFV80749.1"/>
    <property type="molecule type" value="Genomic_DNA"/>
</dbReference>
<proteinExistence type="inferred from homology"/>
<comment type="caution">
    <text evidence="7">The sequence shown here is derived from an EMBL/GenBank/DDBJ whole genome shotgun (WGS) entry which is preliminary data.</text>
</comment>
<evidence type="ECO:0000256" key="2">
    <source>
        <dbReference type="ARBA" id="ARBA00022448"/>
    </source>
</evidence>
<dbReference type="SMART" id="SM00382">
    <property type="entry name" value="AAA"/>
    <property type="match status" value="1"/>
</dbReference>
<evidence type="ECO:0000256" key="4">
    <source>
        <dbReference type="ARBA" id="ARBA00022840"/>
    </source>
</evidence>
<dbReference type="InterPro" id="IPR017871">
    <property type="entry name" value="ABC_transporter-like_CS"/>
</dbReference>
<comment type="function">
    <text evidence="5">Involved in beta-(1--&gt;2)glucan export. Transmembrane domains (TMD) form a pore in the inner membrane and the ATP-binding domain (NBD) is responsible for energy generation.</text>
</comment>
<evidence type="ECO:0000313" key="7">
    <source>
        <dbReference type="EMBL" id="TFV80749.1"/>
    </source>
</evidence>
<gene>
    <name evidence="7" type="ORF">E4K64_00305</name>
</gene>
<dbReference type="Pfam" id="PF00005">
    <property type="entry name" value="ABC_tran"/>
    <property type="match status" value="1"/>
</dbReference>
<dbReference type="InterPro" id="IPR003439">
    <property type="entry name" value="ABC_transporter-like_ATP-bd"/>
</dbReference>
<name>A0A4Y9PJY3_9BRAD</name>
<dbReference type="InterPro" id="IPR015860">
    <property type="entry name" value="ABC_transpr_TagH-like"/>
</dbReference>
<evidence type="ECO:0000256" key="5">
    <source>
        <dbReference type="ARBA" id="ARBA00024722"/>
    </source>
</evidence>
<dbReference type="AlphaFoldDB" id="A0A4Y9PJY3"/>
<accession>A0A4Y9PJY3</accession>